<sequence>MVQLKNLYVPAGGGVSSAHLPRSLRSEEKRKKDAGDCLRSKSELQRTCSSVADEQLSVTTFRRDKLSRRNATPKQLRNPANCAPKLPPEVPNSRYVYGITPCTYAMELQQDVAALQQLVAQPQQLMLAGTLQRARALGGQLLQRESPRGRRGLFRRGSSLRKKPKKPPLKARSAPAALQLLGDDADRSPQAAATRFHQAAQSCAELATTFAKTSKFVFHVASVRRMHADLHAVGRQLALVAALVDAAELQPSGGTSWAQQLQDDRGQEEAQLGARAAKNALPFARDMRPHEPMEALTLLKYEIDFFKAENSARHVATMKKVFFSVVRSSNGRVAKIPDWYIPPNAVHYNRTPMRGSVGTAHRGVRVEWKPAERTQPAREGGQRQPERVVVKRLFIHADAIEMFRQEVELWFSLDHPSILKLYGASHCSRPALLVLEDAENGPLVNYLHYHRQLHADKRRWLKETDLRVYQSLQHALWSLLLQAANGLKYLHTEKKLVHSNLKSDNILVTADGSVKLTDFGLGMLALQNQAIEEVCFRELGWRAPNCQRESRFRRPSFQDDIYSFGLCVLDVLVPELSSISKKENSPPCEPKHVGDEGFDPLATNVLSRIKNDTHKDLVRGMCQKKPEDRWSLNIVIERMEEMCTAASREQECSIQ</sequence>
<evidence type="ECO:0000313" key="3">
    <source>
        <dbReference type="EMBL" id="GMF56000.1"/>
    </source>
</evidence>
<evidence type="ECO:0000313" key="4">
    <source>
        <dbReference type="Proteomes" id="UP001165121"/>
    </source>
</evidence>
<dbReference type="GO" id="GO:0005524">
    <property type="term" value="F:ATP binding"/>
    <property type="evidence" value="ECO:0007669"/>
    <property type="project" value="InterPro"/>
</dbReference>
<dbReference type="InterPro" id="IPR051681">
    <property type="entry name" value="Ser/Thr_Kinases-Pseudokinases"/>
</dbReference>
<comment type="caution">
    <text evidence="3">The sequence shown here is derived from an EMBL/GenBank/DDBJ whole genome shotgun (WGS) entry which is preliminary data.</text>
</comment>
<dbReference type="PROSITE" id="PS50011">
    <property type="entry name" value="PROTEIN_KINASE_DOM"/>
    <property type="match status" value="1"/>
</dbReference>
<feature type="region of interest" description="Disordered" evidence="1">
    <location>
        <begin position="63"/>
        <end position="88"/>
    </location>
</feature>
<name>A0A9W6Y518_9STRA</name>
<feature type="compositionally biased region" description="Basic residues" evidence="1">
    <location>
        <begin position="149"/>
        <end position="169"/>
    </location>
</feature>
<dbReference type="Gene3D" id="1.10.510.10">
    <property type="entry name" value="Transferase(Phosphotransferase) domain 1"/>
    <property type="match status" value="1"/>
</dbReference>
<keyword evidence="4" id="KW-1185">Reference proteome</keyword>
<dbReference type="EMBL" id="BSXT01003887">
    <property type="protein sequence ID" value="GMF56000.1"/>
    <property type="molecule type" value="Genomic_DNA"/>
</dbReference>
<dbReference type="InterPro" id="IPR000719">
    <property type="entry name" value="Prot_kinase_dom"/>
</dbReference>
<gene>
    <name evidence="3" type="ORF">Pfra01_002368400</name>
</gene>
<dbReference type="InterPro" id="IPR001245">
    <property type="entry name" value="Ser-Thr/Tyr_kinase_cat_dom"/>
</dbReference>
<dbReference type="PANTHER" id="PTHR44329">
    <property type="entry name" value="SERINE/THREONINE-PROTEIN KINASE TNNI3K-RELATED"/>
    <property type="match status" value="1"/>
</dbReference>
<protein>
    <submittedName>
        <fullName evidence="3">Unnamed protein product</fullName>
    </submittedName>
</protein>
<dbReference type="CDD" id="cd00180">
    <property type="entry name" value="PKc"/>
    <property type="match status" value="1"/>
</dbReference>
<evidence type="ECO:0000256" key="1">
    <source>
        <dbReference type="SAM" id="MobiDB-lite"/>
    </source>
</evidence>
<dbReference type="PANTHER" id="PTHR44329:SF214">
    <property type="entry name" value="PROTEIN KINASE DOMAIN-CONTAINING PROTEIN"/>
    <property type="match status" value="1"/>
</dbReference>
<dbReference type="Pfam" id="PF07714">
    <property type="entry name" value="PK_Tyr_Ser-Thr"/>
    <property type="match status" value="1"/>
</dbReference>
<dbReference type="SUPFAM" id="SSF56112">
    <property type="entry name" value="Protein kinase-like (PK-like)"/>
    <property type="match status" value="1"/>
</dbReference>
<dbReference type="Proteomes" id="UP001165121">
    <property type="component" value="Unassembled WGS sequence"/>
</dbReference>
<reference evidence="3" key="1">
    <citation type="submission" date="2023-04" db="EMBL/GenBank/DDBJ databases">
        <title>Phytophthora fragariaefolia NBRC 109709.</title>
        <authorList>
            <person name="Ichikawa N."/>
            <person name="Sato H."/>
            <person name="Tonouchi N."/>
        </authorList>
    </citation>
    <scope>NUCLEOTIDE SEQUENCE</scope>
    <source>
        <strain evidence="3">NBRC 109709</strain>
    </source>
</reference>
<proteinExistence type="predicted"/>
<feature type="region of interest" description="Disordered" evidence="1">
    <location>
        <begin position="15"/>
        <end position="38"/>
    </location>
</feature>
<dbReference type="GO" id="GO:0004674">
    <property type="term" value="F:protein serine/threonine kinase activity"/>
    <property type="evidence" value="ECO:0007669"/>
    <property type="project" value="TreeGrafter"/>
</dbReference>
<feature type="region of interest" description="Disordered" evidence="1">
    <location>
        <begin position="145"/>
        <end position="174"/>
    </location>
</feature>
<feature type="compositionally biased region" description="Basic and acidic residues" evidence="1">
    <location>
        <begin position="24"/>
        <end position="38"/>
    </location>
</feature>
<dbReference type="OrthoDB" id="4062651at2759"/>
<organism evidence="3 4">
    <name type="scientific">Phytophthora fragariaefolia</name>
    <dbReference type="NCBI Taxonomy" id="1490495"/>
    <lineage>
        <taxon>Eukaryota</taxon>
        <taxon>Sar</taxon>
        <taxon>Stramenopiles</taxon>
        <taxon>Oomycota</taxon>
        <taxon>Peronosporomycetes</taxon>
        <taxon>Peronosporales</taxon>
        <taxon>Peronosporaceae</taxon>
        <taxon>Phytophthora</taxon>
    </lineage>
</organism>
<dbReference type="AlphaFoldDB" id="A0A9W6Y518"/>
<dbReference type="InterPro" id="IPR011009">
    <property type="entry name" value="Kinase-like_dom_sf"/>
</dbReference>
<evidence type="ECO:0000259" key="2">
    <source>
        <dbReference type="PROSITE" id="PS50011"/>
    </source>
</evidence>
<feature type="domain" description="Protein kinase" evidence="2">
    <location>
        <begin position="346"/>
        <end position="642"/>
    </location>
</feature>
<accession>A0A9W6Y518</accession>